<keyword evidence="5" id="KW-1185">Reference proteome</keyword>
<dbReference type="PANTHER" id="PTHR30469">
    <property type="entry name" value="MULTIDRUG RESISTANCE PROTEIN MDTA"/>
    <property type="match status" value="1"/>
</dbReference>
<dbReference type="InterPro" id="IPR058625">
    <property type="entry name" value="MdtA-like_BSH"/>
</dbReference>
<gene>
    <name evidence="4" type="ORF">H0A36_19290</name>
</gene>
<keyword evidence="2" id="KW-0175">Coiled coil</keyword>
<proteinExistence type="inferred from homology"/>
<protein>
    <submittedName>
        <fullName evidence="4">Efflux RND transporter periplasmic adaptor subunit</fullName>
    </submittedName>
</protein>
<dbReference type="PANTHER" id="PTHR30469:SF15">
    <property type="entry name" value="HLYD FAMILY OF SECRETION PROTEINS"/>
    <property type="match status" value="1"/>
</dbReference>
<dbReference type="Gene3D" id="2.40.30.170">
    <property type="match status" value="1"/>
</dbReference>
<feature type="domain" description="Multidrug resistance protein MdtA-like barrel-sandwich hybrid" evidence="3">
    <location>
        <begin position="62"/>
        <end position="170"/>
    </location>
</feature>
<evidence type="ECO:0000259" key="3">
    <source>
        <dbReference type="Pfam" id="PF25917"/>
    </source>
</evidence>
<dbReference type="Pfam" id="PF25917">
    <property type="entry name" value="BSH_RND"/>
    <property type="match status" value="1"/>
</dbReference>
<feature type="coiled-coil region" evidence="2">
    <location>
        <begin position="95"/>
        <end position="155"/>
    </location>
</feature>
<dbReference type="InterPro" id="IPR006143">
    <property type="entry name" value="RND_pump_MFP"/>
</dbReference>
<dbReference type="NCBIfam" id="TIGR01730">
    <property type="entry name" value="RND_mfp"/>
    <property type="match status" value="1"/>
</dbReference>
<dbReference type="Gene3D" id="2.40.50.100">
    <property type="match status" value="1"/>
</dbReference>
<dbReference type="AlphaFoldDB" id="A0A853IKG7"/>
<dbReference type="Proteomes" id="UP000569732">
    <property type="component" value="Unassembled WGS sequence"/>
</dbReference>
<evidence type="ECO:0000256" key="1">
    <source>
        <dbReference type="ARBA" id="ARBA00009477"/>
    </source>
</evidence>
<dbReference type="GO" id="GO:1990281">
    <property type="term" value="C:efflux pump complex"/>
    <property type="evidence" value="ECO:0007669"/>
    <property type="project" value="TreeGrafter"/>
</dbReference>
<accession>A0A853IKG7</accession>
<name>A0A853IKG7_9GAMM</name>
<comment type="caution">
    <text evidence="4">The sequence shown here is derived from an EMBL/GenBank/DDBJ whole genome shotgun (WGS) entry which is preliminary data.</text>
</comment>
<comment type="similarity">
    <text evidence="1">Belongs to the membrane fusion protein (MFP) (TC 8.A.1) family.</text>
</comment>
<evidence type="ECO:0000256" key="2">
    <source>
        <dbReference type="SAM" id="Coils"/>
    </source>
</evidence>
<sequence>MINMTNQCQGDANKMIGILKKRGNIIVGIVFTLITEVQAEPSNQKRAELEGDIRVLLVAQNEAQLSSQMNGRITQFNVDEGDLFKKGEVLLAFDCKEQQANLQMSEAELTIAKKTYQAQLKLAKMSAASKLDVAIAAAEVEKAKATNDLNQVVVQRCVVEAPYDGWVVQRLANPYENVAFGAPLLTIIDNTPLQLDLFVPSHWLSWLNVGHGFTLKIDETGKHYSALVQTIGAKVDSASQTVAVKASLTGKQKELLAGMSGTANF</sequence>
<dbReference type="EMBL" id="JACCKB010000036">
    <property type="protein sequence ID" value="NYZ68166.1"/>
    <property type="molecule type" value="Genomic_DNA"/>
</dbReference>
<dbReference type="GO" id="GO:0015562">
    <property type="term" value="F:efflux transmembrane transporter activity"/>
    <property type="evidence" value="ECO:0007669"/>
    <property type="project" value="TreeGrafter"/>
</dbReference>
<evidence type="ECO:0000313" key="5">
    <source>
        <dbReference type="Proteomes" id="UP000569732"/>
    </source>
</evidence>
<organism evidence="4 5">
    <name type="scientific">Spartinivicinus marinus</name>
    <dbReference type="NCBI Taxonomy" id="2994442"/>
    <lineage>
        <taxon>Bacteria</taxon>
        <taxon>Pseudomonadati</taxon>
        <taxon>Pseudomonadota</taxon>
        <taxon>Gammaproteobacteria</taxon>
        <taxon>Oceanospirillales</taxon>
        <taxon>Zooshikellaceae</taxon>
        <taxon>Spartinivicinus</taxon>
    </lineage>
</organism>
<dbReference type="SUPFAM" id="SSF111369">
    <property type="entry name" value="HlyD-like secretion proteins"/>
    <property type="match status" value="1"/>
</dbReference>
<reference evidence="4 5" key="1">
    <citation type="submission" date="2020-07" db="EMBL/GenBank/DDBJ databases">
        <title>Endozoicomonas sp. nov., isolated from sediment.</title>
        <authorList>
            <person name="Gu T."/>
        </authorList>
    </citation>
    <scope>NUCLEOTIDE SEQUENCE [LARGE SCALE GENOMIC DNA]</scope>
    <source>
        <strain evidence="4 5">SM1973</strain>
    </source>
</reference>
<evidence type="ECO:0000313" key="4">
    <source>
        <dbReference type="EMBL" id="NYZ68166.1"/>
    </source>
</evidence>